<dbReference type="InterPro" id="IPR050300">
    <property type="entry name" value="GDXG_lipolytic_enzyme"/>
</dbReference>
<evidence type="ECO:0000313" key="3">
    <source>
        <dbReference type="EMBL" id="CAE0710351.1"/>
    </source>
</evidence>
<dbReference type="SUPFAM" id="SSF53474">
    <property type="entry name" value="alpha/beta-Hydrolases"/>
    <property type="match status" value="1"/>
</dbReference>
<dbReference type="EMBL" id="HBIX01003949">
    <property type="protein sequence ID" value="CAE0710351.1"/>
    <property type="molecule type" value="Transcribed_RNA"/>
</dbReference>
<feature type="domain" description="BD-FAE-like" evidence="2">
    <location>
        <begin position="22"/>
        <end position="88"/>
    </location>
</feature>
<evidence type="ECO:0000259" key="2">
    <source>
        <dbReference type="Pfam" id="PF20434"/>
    </source>
</evidence>
<dbReference type="InterPro" id="IPR029058">
    <property type="entry name" value="AB_hydrolase_fold"/>
</dbReference>
<evidence type="ECO:0000256" key="1">
    <source>
        <dbReference type="ARBA" id="ARBA00022801"/>
    </source>
</evidence>
<accession>A0A7S4ABY1</accession>
<dbReference type="AlphaFoldDB" id="A0A7S4ABY1"/>
<dbReference type="PANTHER" id="PTHR48081">
    <property type="entry name" value="AB HYDROLASE SUPERFAMILY PROTEIN C4A8.06C"/>
    <property type="match status" value="1"/>
</dbReference>
<name>A0A7S4ABY1_9STRA</name>
<dbReference type="GO" id="GO:0016787">
    <property type="term" value="F:hydrolase activity"/>
    <property type="evidence" value="ECO:0007669"/>
    <property type="project" value="UniProtKB-KW"/>
</dbReference>
<gene>
    <name evidence="3" type="ORF">PAUS00366_LOCUS3078</name>
</gene>
<dbReference type="PANTHER" id="PTHR48081:SF33">
    <property type="entry name" value="KYNURENINE FORMAMIDASE"/>
    <property type="match status" value="1"/>
</dbReference>
<protein>
    <recommendedName>
        <fullName evidence="2">BD-FAE-like domain-containing protein</fullName>
    </recommendedName>
</protein>
<organism evidence="3">
    <name type="scientific">Pseudo-nitzschia australis</name>
    <dbReference type="NCBI Taxonomy" id="44445"/>
    <lineage>
        <taxon>Eukaryota</taxon>
        <taxon>Sar</taxon>
        <taxon>Stramenopiles</taxon>
        <taxon>Ochrophyta</taxon>
        <taxon>Bacillariophyta</taxon>
        <taxon>Bacillariophyceae</taxon>
        <taxon>Bacillariophycidae</taxon>
        <taxon>Bacillariales</taxon>
        <taxon>Bacillariaceae</taxon>
        <taxon>Pseudo-nitzschia</taxon>
    </lineage>
</organism>
<dbReference type="Gene3D" id="3.40.50.1820">
    <property type="entry name" value="alpha/beta hydrolase"/>
    <property type="match status" value="1"/>
</dbReference>
<reference evidence="3" key="1">
    <citation type="submission" date="2021-01" db="EMBL/GenBank/DDBJ databases">
        <authorList>
            <person name="Corre E."/>
            <person name="Pelletier E."/>
            <person name="Niang G."/>
            <person name="Scheremetjew M."/>
            <person name="Finn R."/>
            <person name="Kale V."/>
            <person name="Holt S."/>
            <person name="Cochrane G."/>
            <person name="Meng A."/>
            <person name="Brown T."/>
            <person name="Cohen L."/>
        </authorList>
    </citation>
    <scope>NUCLEOTIDE SEQUENCE</scope>
    <source>
        <strain evidence="3">10249 10 AB</strain>
    </source>
</reference>
<dbReference type="Pfam" id="PF20434">
    <property type="entry name" value="BD-FAE"/>
    <property type="match status" value="1"/>
</dbReference>
<sequence length="297" mass="33611">MICYSVTRHMSLTDRIPTSAKKIVVVIPDLRNYPLVCIPSMVDDVDLALDWTRKNIAQYGGDPTNIVVVGQSAGGHVACMAIFRKIRRKIAREDGIVSLEGFTGTNRDGNGKNIHANGNSNCEWMASDLKGFAAVSSPLNLGSIINESFRRLGFDNGMVDRMFGFEKKTYDPFLALEEFQSAELKHKFVKEFPPICIYQGTSDKTVPYECSESFYRELLRTTSDKQSVSFVSYDGWSHTDPILEGPMDADHRLHKDLFNNVNEWITSPNLTWPNDARINDRLCPHFMIEISRMINPF</sequence>
<keyword evidence="1" id="KW-0378">Hydrolase</keyword>
<dbReference type="InterPro" id="IPR049492">
    <property type="entry name" value="BD-FAE-like_dom"/>
</dbReference>
<proteinExistence type="predicted"/>